<dbReference type="Proteomes" id="UP001363460">
    <property type="component" value="Chromosome"/>
</dbReference>
<dbReference type="RefSeq" id="WP_338577197.1">
    <property type="nucleotide sequence ID" value="NZ_CP146369.1"/>
</dbReference>
<protein>
    <recommendedName>
        <fullName evidence="3">Anthranilate phosphoribosyltransferase</fullName>
    </recommendedName>
</protein>
<keyword evidence="2" id="KW-1185">Reference proteome</keyword>
<dbReference type="EMBL" id="CP146369">
    <property type="protein sequence ID" value="WWT54780.1"/>
    <property type="molecule type" value="Genomic_DNA"/>
</dbReference>
<sequence length="60" mass="6203">MSAPTDKELAALMLRLVGLDLHSADGRAGAGAILREIETKAPGSIARMRMACAARSATAH</sequence>
<evidence type="ECO:0000313" key="2">
    <source>
        <dbReference type="Proteomes" id="UP001363460"/>
    </source>
</evidence>
<name>A0ABZ2IAX1_9CAUL</name>
<organism evidence="1 2">
    <name type="scientific">Brevundimonas olei</name>
    <dbReference type="NCBI Taxonomy" id="657642"/>
    <lineage>
        <taxon>Bacteria</taxon>
        <taxon>Pseudomonadati</taxon>
        <taxon>Pseudomonadota</taxon>
        <taxon>Alphaproteobacteria</taxon>
        <taxon>Caulobacterales</taxon>
        <taxon>Caulobacteraceae</taxon>
        <taxon>Brevundimonas</taxon>
    </lineage>
</organism>
<proteinExistence type="predicted"/>
<reference evidence="1 2" key="1">
    <citation type="submission" date="2024-02" db="EMBL/GenBank/DDBJ databases">
        <title>Distribution and functional of Brevundimonas-related endobacteria within Verticillium dahliae.</title>
        <authorList>
            <person name="Zeng H."/>
        </authorList>
    </citation>
    <scope>NUCLEOTIDE SEQUENCE [LARGE SCALE GENOMIC DNA]</scope>
    <source>
        <strain evidence="1 2">TRM 44200</strain>
    </source>
</reference>
<evidence type="ECO:0000313" key="1">
    <source>
        <dbReference type="EMBL" id="WWT54780.1"/>
    </source>
</evidence>
<evidence type="ECO:0008006" key="3">
    <source>
        <dbReference type="Google" id="ProtNLM"/>
    </source>
</evidence>
<accession>A0ABZ2IAX1</accession>
<gene>
    <name evidence="1" type="ORF">V8J38_16255</name>
</gene>